<gene>
    <name evidence="2" type="ORF">SGFS_086820</name>
</gene>
<dbReference type="EMBL" id="AP018448">
    <property type="protein sequence ID" value="BBC37388.1"/>
    <property type="molecule type" value="Genomic_DNA"/>
</dbReference>
<protein>
    <submittedName>
        <fullName evidence="2">Uncharacterized protein</fullName>
    </submittedName>
</protein>
<keyword evidence="3" id="KW-1185">Reference proteome</keyword>
<evidence type="ECO:0000313" key="2">
    <source>
        <dbReference type="EMBL" id="BBC37388.1"/>
    </source>
</evidence>
<dbReference type="RefSeq" id="WP_286257694.1">
    <property type="nucleotide sequence ID" value="NZ_AP018448.1"/>
</dbReference>
<organism evidence="2 3">
    <name type="scientific">Streptomyces graminofaciens</name>
    <dbReference type="NCBI Taxonomy" id="68212"/>
    <lineage>
        <taxon>Bacteria</taxon>
        <taxon>Bacillati</taxon>
        <taxon>Actinomycetota</taxon>
        <taxon>Actinomycetes</taxon>
        <taxon>Kitasatosporales</taxon>
        <taxon>Streptomycetaceae</taxon>
        <taxon>Streptomyces</taxon>
    </lineage>
</organism>
<evidence type="ECO:0000256" key="1">
    <source>
        <dbReference type="SAM" id="MobiDB-lite"/>
    </source>
</evidence>
<evidence type="ECO:0000313" key="3">
    <source>
        <dbReference type="Proteomes" id="UP001321542"/>
    </source>
</evidence>
<sequence length="114" mass="12164">MAAIDGTSEPDGSFRSACPPLLEEAWPYQADRVCPEGLPMTAAQALAMGMNSPVLRELAGVLRHADPRGIRDTFEQALEERGIVLPDHHLARLASHGENPAPDHNAETSSAVQG</sequence>
<name>A0ABN5VVP8_9ACTN</name>
<dbReference type="Proteomes" id="UP001321542">
    <property type="component" value="Chromosome"/>
</dbReference>
<reference evidence="2 3" key="2">
    <citation type="journal article" date="2023" name="ChemBioChem">
        <title>Acyltransferase Domain Exchange between Two Independent Type I Polyketide Synthases in the Same Producer Strain of Macrolide Antibiotics.</title>
        <authorList>
            <person name="Kudo F."/>
            <person name="Kishikawa K."/>
            <person name="Tsuboi K."/>
            <person name="Kido T."/>
            <person name="Usui T."/>
            <person name="Hashimoto J."/>
            <person name="Shin-Ya K."/>
            <person name="Miyanaga A."/>
            <person name="Eguchi T."/>
        </authorList>
    </citation>
    <scope>NUCLEOTIDE SEQUENCE [LARGE SCALE GENOMIC DNA]</scope>
    <source>
        <strain evidence="2 3">A-8890</strain>
    </source>
</reference>
<feature type="region of interest" description="Disordered" evidence="1">
    <location>
        <begin position="91"/>
        <end position="114"/>
    </location>
</feature>
<reference evidence="2 3" key="1">
    <citation type="journal article" date="2010" name="ChemBioChem">
        <title>Cloning and characterization of the biosynthetic gene cluster of 16-membered macrolide antibiotic FD-891: involvement of a dual functional cytochrome P450 monooxygenase catalyzing epoxidation and hydroxylation.</title>
        <authorList>
            <person name="Kudo F."/>
            <person name="Motegi A."/>
            <person name="Mizoue K."/>
            <person name="Eguchi T."/>
        </authorList>
    </citation>
    <scope>NUCLEOTIDE SEQUENCE [LARGE SCALE GENOMIC DNA]</scope>
    <source>
        <strain evidence="2 3">A-8890</strain>
    </source>
</reference>
<proteinExistence type="predicted"/>
<accession>A0ABN5VVP8</accession>